<gene>
    <name evidence="2" type="ORF">ADL15_03860</name>
</gene>
<proteinExistence type="predicted"/>
<dbReference type="OrthoDB" id="3347970at2"/>
<keyword evidence="3" id="KW-1185">Reference proteome</keyword>
<evidence type="ECO:0000313" key="3">
    <source>
        <dbReference type="Proteomes" id="UP000053244"/>
    </source>
</evidence>
<feature type="signal peptide" evidence="1">
    <location>
        <begin position="1"/>
        <end position="27"/>
    </location>
</feature>
<feature type="chain" id="PRO_5007055669" evidence="1">
    <location>
        <begin position="28"/>
        <end position="319"/>
    </location>
</feature>
<sequence>MKSIKAGLAVATGLLLLPGLAATAASAAPASAPVAAVAASAATPKINGTLYYAKEQSGGLKFVSYRNGKQRTVLSGYPAYFAEFSPDGKRLAYVTGTGLLRVANPDGTHVRKLTLKVAPVGFGPNWTANGKGLIVARKSDNKAGVVQISTGKFTALPRSLQSKGIHYRMTGDGKRYLWSDGTGGIWSARVNGTGVTRVPVLGKFDRNNPKKLRAYDIVSTNRDGSRITVDLIKGDETDGDIGSGEVADTVINTKTGKVVALPVRGAVSQVLIQSNGTLLVRSGPASKRVLTLVSAKGKVLATKAEPAALRNLTLRDYQS</sequence>
<accession>A0A0X3V9E1</accession>
<dbReference type="EMBL" id="LLZH01000013">
    <property type="protein sequence ID" value="KUL41395.1"/>
    <property type="molecule type" value="Genomic_DNA"/>
</dbReference>
<dbReference type="RefSeq" id="WP_067685180.1">
    <property type="nucleotide sequence ID" value="NZ_LLZH01000013.1"/>
</dbReference>
<dbReference type="InterPro" id="IPR011042">
    <property type="entry name" value="6-blade_b-propeller_TolB-like"/>
</dbReference>
<dbReference type="AlphaFoldDB" id="A0A0X3V9E1"/>
<dbReference type="Proteomes" id="UP000053244">
    <property type="component" value="Unassembled WGS sequence"/>
</dbReference>
<keyword evidence="1" id="KW-0732">Signal</keyword>
<comment type="caution">
    <text evidence="2">The sequence shown here is derived from an EMBL/GenBank/DDBJ whole genome shotgun (WGS) entry which is preliminary data.</text>
</comment>
<reference evidence="2 3" key="1">
    <citation type="submission" date="2015-10" db="EMBL/GenBank/DDBJ databases">
        <authorList>
            <person name="Gilbert D.G."/>
        </authorList>
    </citation>
    <scope>NUCLEOTIDE SEQUENCE [LARGE SCALE GENOMIC DNA]</scope>
    <source>
        <strain evidence="2 3">NRRL B-16712</strain>
    </source>
</reference>
<evidence type="ECO:0000256" key="1">
    <source>
        <dbReference type="SAM" id="SignalP"/>
    </source>
</evidence>
<organism evidence="2 3">
    <name type="scientific">Actinoplanes awajinensis subsp. mycoplanecinus</name>
    <dbReference type="NCBI Taxonomy" id="135947"/>
    <lineage>
        <taxon>Bacteria</taxon>
        <taxon>Bacillati</taxon>
        <taxon>Actinomycetota</taxon>
        <taxon>Actinomycetes</taxon>
        <taxon>Micromonosporales</taxon>
        <taxon>Micromonosporaceae</taxon>
        <taxon>Actinoplanes</taxon>
    </lineage>
</organism>
<evidence type="ECO:0000313" key="2">
    <source>
        <dbReference type="EMBL" id="KUL41395.1"/>
    </source>
</evidence>
<dbReference type="SUPFAM" id="SSF82171">
    <property type="entry name" value="DPP6 N-terminal domain-like"/>
    <property type="match status" value="1"/>
</dbReference>
<name>A0A0X3V9E1_9ACTN</name>
<dbReference type="Gene3D" id="2.120.10.30">
    <property type="entry name" value="TolB, C-terminal domain"/>
    <property type="match status" value="1"/>
</dbReference>
<protein>
    <submittedName>
        <fullName evidence="2">Uncharacterized protein</fullName>
    </submittedName>
</protein>